<evidence type="ECO:0000259" key="9">
    <source>
        <dbReference type="Pfam" id="PF20142"/>
    </source>
</evidence>
<evidence type="ECO:0000256" key="3">
    <source>
        <dbReference type="ARBA" id="ARBA00022679"/>
    </source>
</evidence>
<dbReference type="GO" id="GO:0071555">
    <property type="term" value="P:cell wall organization"/>
    <property type="evidence" value="ECO:0007669"/>
    <property type="project" value="UniProtKB-KW"/>
</dbReference>
<dbReference type="Pfam" id="PF03734">
    <property type="entry name" value="YkuD"/>
    <property type="match status" value="1"/>
</dbReference>
<dbReference type="GO" id="GO:0009252">
    <property type="term" value="P:peptidoglycan biosynthetic process"/>
    <property type="evidence" value="ECO:0007669"/>
    <property type="project" value="UniProtKB-UniPathway"/>
</dbReference>
<keyword evidence="5" id="KW-0573">Peptidoglycan synthesis</keyword>
<dbReference type="InterPro" id="IPR045380">
    <property type="entry name" value="LD_TPept_scaffold_dom"/>
</dbReference>
<dbReference type="Pfam" id="PF01471">
    <property type="entry name" value="PG_binding_1"/>
    <property type="match status" value="1"/>
</dbReference>
<dbReference type="InterPro" id="IPR002477">
    <property type="entry name" value="Peptidoglycan-bd-like"/>
</dbReference>
<evidence type="ECO:0000259" key="7">
    <source>
        <dbReference type="Pfam" id="PF01471"/>
    </source>
</evidence>
<evidence type="ECO:0000256" key="2">
    <source>
        <dbReference type="ARBA" id="ARBA00005992"/>
    </source>
</evidence>
<sequence>MMKVSLRSACTASALTVLLLVGGCHRHRKSKSQPNTTAYADKLHEMVEKKVLPPEKVDTTKVPNLRWPNFSDYQSIVATFYDDRNYEVAWTRDGAPTASAKGFIQAFQDAATKGLIPEDYDAPRWADRVQALNSKSEDAISLFDVAMTVNVMRYISDLRMGRVNPSHFNFEIPVQDKKYDLAEFVSDNAVDATDVPKLITSVEPDSEEYRQTEAALAHYMDLAKKQGEAHADPLPTVPKSISVGGIYAALPALLTRLQLEGDAEPDATLTSPTTFDSNLSDAVKHYQHRHGLTEDGKLTPQTIKSLNVPMDLRVAQLQDSLERWRWLPEPYLHARLMVNLPEFVLRGFDPDHKLDFTMRVVVGQVKGEHETPVFTHMMKYLVFRPYWSVPVDIARKELVPHIESNRGYLASKNFEVTNNKGIVQTDYTAHQVAQGAVMVREKPGPKNSLGLVKFIFPNQYDIYLHSTPAISLFDQTRRDFSHGCIRVQKPADLAAWVLQGQGEWDLDKVNEAMNSGPDNKTVSLKTPLPIVIFYLTAIVEDGGEVHFFDDIYNYDTEMQKVFSKGPPYPVKPEPIVPKTKEGETV</sequence>
<evidence type="ECO:0000313" key="11">
    <source>
        <dbReference type="Proteomes" id="UP000564385"/>
    </source>
</evidence>
<comment type="pathway">
    <text evidence="1">Cell wall biogenesis; peptidoglycan biosynthesis.</text>
</comment>
<feature type="domain" description="L,D-transpeptidase scaffold" evidence="9">
    <location>
        <begin position="77"/>
        <end position="216"/>
    </location>
</feature>
<keyword evidence="3" id="KW-0808">Transferase</keyword>
<evidence type="ECO:0000313" key="10">
    <source>
        <dbReference type="EMBL" id="NYF91974.1"/>
    </source>
</evidence>
<comment type="caution">
    <text evidence="10">The sequence shown here is derived from an EMBL/GenBank/DDBJ whole genome shotgun (WGS) entry which is preliminary data.</text>
</comment>
<dbReference type="EMBL" id="JACCCU010000003">
    <property type="protein sequence ID" value="NYF91974.1"/>
    <property type="molecule type" value="Genomic_DNA"/>
</dbReference>
<dbReference type="GO" id="GO:0008360">
    <property type="term" value="P:regulation of cell shape"/>
    <property type="evidence" value="ECO:0007669"/>
    <property type="project" value="UniProtKB-KW"/>
</dbReference>
<dbReference type="InterPro" id="IPR005490">
    <property type="entry name" value="LD_TPept_cat_dom"/>
</dbReference>
<dbReference type="UniPathway" id="UPA00219"/>
<feature type="domain" description="L,D-TPase catalytic" evidence="8">
    <location>
        <begin position="335"/>
        <end position="500"/>
    </location>
</feature>
<dbReference type="GO" id="GO:0016740">
    <property type="term" value="F:transferase activity"/>
    <property type="evidence" value="ECO:0007669"/>
    <property type="project" value="UniProtKB-KW"/>
</dbReference>
<evidence type="ECO:0000256" key="6">
    <source>
        <dbReference type="ARBA" id="ARBA00023316"/>
    </source>
</evidence>
<dbReference type="CDD" id="cd16913">
    <property type="entry name" value="YkuD_like"/>
    <property type="match status" value="1"/>
</dbReference>
<dbReference type="InterPro" id="IPR038063">
    <property type="entry name" value="Transpep_catalytic_dom"/>
</dbReference>
<dbReference type="PANTHER" id="PTHR41533">
    <property type="entry name" value="L,D-TRANSPEPTIDASE HI_1667-RELATED"/>
    <property type="match status" value="1"/>
</dbReference>
<evidence type="ECO:0000256" key="5">
    <source>
        <dbReference type="ARBA" id="ARBA00022984"/>
    </source>
</evidence>
<keyword evidence="6" id="KW-0961">Cell wall biogenesis/degradation</keyword>
<dbReference type="GO" id="GO:0004180">
    <property type="term" value="F:carboxypeptidase activity"/>
    <property type="evidence" value="ECO:0007669"/>
    <property type="project" value="UniProtKB-ARBA"/>
</dbReference>
<comment type="similarity">
    <text evidence="2">Belongs to the YkuD family.</text>
</comment>
<reference evidence="10 11" key="1">
    <citation type="submission" date="2020-07" db="EMBL/GenBank/DDBJ databases">
        <title>Genomic Encyclopedia of Type Strains, Phase IV (KMG-V): Genome sequencing to study the core and pangenomes of soil and plant-associated prokaryotes.</title>
        <authorList>
            <person name="Whitman W."/>
        </authorList>
    </citation>
    <scope>NUCLEOTIDE SEQUENCE [LARGE SCALE GENOMIC DNA]</scope>
    <source>
        <strain evidence="10 11">M8UP22</strain>
    </source>
</reference>
<dbReference type="InterPro" id="IPR036366">
    <property type="entry name" value="PGBDSf"/>
</dbReference>
<evidence type="ECO:0000256" key="1">
    <source>
        <dbReference type="ARBA" id="ARBA00004752"/>
    </source>
</evidence>
<dbReference type="PANTHER" id="PTHR41533:SF2">
    <property type="entry name" value="BLR7131 PROTEIN"/>
    <property type="match status" value="1"/>
</dbReference>
<protein>
    <submittedName>
        <fullName evidence="10">Murein L,D-transpeptidase YcbB/YkuD</fullName>
    </submittedName>
</protein>
<dbReference type="InterPro" id="IPR036365">
    <property type="entry name" value="PGBD-like_sf"/>
</dbReference>
<name>A0A852VNH7_9BACT</name>
<dbReference type="InterPro" id="IPR052905">
    <property type="entry name" value="LD-transpeptidase_YkuD-like"/>
</dbReference>
<dbReference type="SUPFAM" id="SSF141523">
    <property type="entry name" value="L,D-transpeptidase catalytic domain-like"/>
    <property type="match status" value="1"/>
</dbReference>
<evidence type="ECO:0000259" key="8">
    <source>
        <dbReference type="Pfam" id="PF03734"/>
    </source>
</evidence>
<proteinExistence type="inferred from homology"/>
<dbReference type="Pfam" id="PF20142">
    <property type="entry name" value="Scaffold"/>
    <property type="match status" value="1"/>
</dbReference>
<feature type="domain" description="Peptidoglycan binding-like" evidence="7">
    <location>
        <begin position="273"/>
        <end position="306"/>
    </location>
</feature>
<dbReference type="Gene3D" id="2.40.440.10">
    <property type="entry name" value="L,D-transpeptidase catalytic domain-like"/>
    <property type="match status" value="1"/>
</dbReference>
<evidence type="ECO:0000256" key="4">
    <source>
        <dbReference type="ARBA" id="ARBA00022960"/>
    </source>
</evidence>
<dbReference type="Proteomes" id="UP000564385">
    <property type="component" value="Unassembled WGS sequence"/>
</dbReference>
<gene>
    <name evidence="10" type="ORF">HDF08_004093</name>
</gene>
<dbReference type="AlphaFoldDB" id="A0A852VNH7"/>
<keyword evidence="4" id="KW-0133">Cell shape</keyword>
<accession>A0A852VNH7</accession>
<dbReference type="SUPFAM" id="SSF47090">
    <property type="entry name" value="PGBD-like"/>
    <property type="match status" value="1"/>
</dbReference>
<dbReference type="PROSITE" id="PS51257">
    <property type="entry name" value="PROKAR_LIPOPROTEIN"/>
    <property type="match status" value="1"/>
</dbReference>
<organism evidence="10 11">
    <name type="scientific">Tunturiibacter lichenicola</name>
    <dbReference type="NCBI Taxonomy" id="2051959"/>
    <lineage>
        <taxon>Bacteria</taxon>
        <taxon>Pseudomonadati</taxon>
        <taxon>Acidobacteriota</taxon>
        <taxon>Terriglobia</taxon>
        <taxon>Terriglobales</taxon>
        <taxon>Acidobacteriaceae</taxon>
        <taxon>Tunturiibacter</taxon>
    </lineage>
</organism>
<dbReference type="Gene3D" id="1.10.101.10">
    <property type="entry name" value="PGBD-like superfamily/PGBD"/>
    <property type="match status" value="1"/>
</dbReference>